<dbReference type="GO" id="GO:0008168">
    <property type="term" value="F:methyltransferase activity"/>
    <property type="evidence" value="ECO:0007669"/>
    <property type="project" value="UniProtKB-KW"/>
</dbReference>
<dbReference type="KEGG" id="bze:COCCADRAFT_102699"/>
<evidence type="ECO:0000256" key="2">
    <source>
        <dbReference type="ARBA" id="ARBA00022603"/>
    </source>
</evidence>
<dbReference type="OrthoDB" id="2447880at2759"/>
<dbReference type="GO" id="GO:0006281">
    <property type="term" value="P:DNA repair"/>
    <property type="evidence" value="ECO:0007669"/>
    <property type="project" value="InterPro"/>
</dbReference>
<evidence type="ECO:0000256" key="3">
    <source>
        <dbReference type="ARBA" id="ARBA00023015"/>
    </source>
</evidence>
<dbReference type="RefSeq" id="XP_007714797.1">
    <property type="nucleotide sequence ID" value="XM_007716607.1"/>
</dbReference>
<evidence type="ECO:0000256" key="4">
    <source>
        <dbReference type="ARBA" id="ARBA00023159"/>
    </source>
</evidence>
<dbReference type="SUPFAM" id="SSF46689">
    <property type="entry name" value="Homeodomain-like"/>
    <property type="match status" value="1"/>
</dbReference>
<name>W6XTG5_COCC2</name>
<dbReference type="GO" id="GO:0032259">
    <property type="term" value="P:methylation"/>
    <property type="evidence" value="ECO:0007669"/>
    <property type="project" value="UniProtKB-KW"/>
</dbReference>
<dbReference type="HOGENOM" id="CLU_062275_0_0_1"/>
<accession>W6XTG5</accession>
<dbReference type="eggNOG" id="ENOG502S6W3">
    <property type="taxonomic scope" value="Eukaryota"/>
</dbReference>
<feature type="domain" description="HTH araC/xylS-type" evidence="6">
    <location>
        <begin position="91"/>
        <end position="138"/>
    </location>
</feature>
<dbReference type="GO" id="GO:0008270">
    <property type="term" value="F:zinc ion binding"/>
    <property type="evidence" value="ECO:0007669"/>
    <property type="project" value="InterPro"/>
</dbReference>
<dbReference type="GeneID" id="19142615"/>
<dbReference type="InterPro" id="IPR004026">
    <property type="entry name" value="Ada_DNA_repair_Zn-bd"/>
</dbReference>
<keyword evidence="5" id="KW-0804">Transcription</keyword>
<dbReference type="InterPro" id="IPR035451">
    <property type="entry name" value="Ada-like_dom_sf"/>
</dbReference>
<reference evidence="7 8" key="1">
    <citation type="journal article" date="2013" name="PLoS Genet.">
        <title>Comparative genome structure, secondary metabolite, and effector coding capacity across Cochliobolus pathogens.</title>
        <authorList>
            <person name="Condon B.J."/>
            <person name="Leng Y."/>
            <person name="Wu D."/>
            <person name="Bushley K.E."/>
            <person name="Ohm R.A."/>
            <person name="Otillar R."/>
            <person name="Martin J."/>
            <person name="Schackwitz W."/>
            <person name="Grimwood J."/>
            <person name="MohdZainudin N."/>
            <person name="Xue C."/>
            <person name="Wang R."/>
            <person name="Manning V.A."/>
            <person name="Dhillon B."/>
            <person name="Tu Z.J."/>
            <person name="Steffenson B.J."/>
            <person name="Salamov A."/>
            <person name="Sun H."/>
            <person name="Lowry S."/>
            <person name="LaButti K."/>
            <person name="Han J."/>
            <person name="Copeland A."/>
            <person name="Lindquist E."/>
            <person name="Barry K."/>
            <person name="Schmutz J."/>
            <person name="Baker S.E."/>
            <person name="Ciuffetti L.M."/>
            <person name="Grigoriev I.V."/>
            <person name="Zhong S."/>
            <person name="Turgeon B.G."/>
        </authorList>
    </citation>
    <scope>NUCLEOTIDE SEQUENCE [LARGE SCALE GENOMIC DNA]</scope>
    <source>
        <strain evidence="7 8">26-R-13</strain>
    </source>
</reference>
<dbReference type="Proteomes" id="UP000053841">
    <property type="component" value="Unassembled WGS sequence"/>
</dbReference>
<keyword evidence="3" id="KW-0805">Transcription regulation</keyword>
<evidence type="ECO:0000259" key="6">
    <source>
        <dbReference type="PROSITE" id="PS01124"/>
    </source>
</evidence>
<sequence>MPTHTTPQSRHRALKTRDPTAHTSFIYAVTTTRIYCRPTCPSRLARRANIRFYDTWREAEAAGFRACKRCKPNVAVLEGRQERAVREACERIEEAVGKGEGGKVRLGELAGLVGFTPRYFHGIFKGRMGVTPREWVGRVAGEKKRRKEEGGRSAVVEVGEQAWGGESFDFNDLIDFGGDADLLDLNDIAGPQDQSFMMDPELSFDANGPSQPWTGYEPAQAISGSLQTRPEDVAYCEKTMSSTSTLELDTSALLNWDSMANTRQ</sequence>
<protein>
    <recommendedName>
        <fullName evidence="6">HTH araC/xylS-type domain-containing protein</fullName>
    </recommendedName>
</protein>
<dbReference type="STRING" id="930089.W6XTG5"/>
<keyword evidence="2" id="KW-0489">Methyltransferase</keyword>
<dbReference type="Pfam" id="PF02805">
    <property type="entry name" value="Ada_Zn_binding"/>
    <property type="match status" value="1"/>
</dbReference>
<proteinExistence type="predicted"/>
<dbReference type="SUPFAM" id="SSF57884">
    <property type="entry name" value="Ada DNA repair protein, N-terminal domain (N-Ada 10)"/>
    <property type="match status" value="1"/>
</dbReference>
<evidence type="ECO:0000256" key="1">
    <source>
        <dbReference type="ARBA" id="ARBA00001947"/>
    </source>
</evidence>
<gene>
    <name evidence="7" type="ORF">COCCADRAFT_102699</name>
</gene>
<dbReference type="Gene3D" id="1.10.10.60">
    <property type="entry name" value="Homeodomain-like"/>
    <property type="match status" value="1"/>
</dbReference>
<dbReference type="InterPro" id="IPR018060">
    <property type="entry name" value="HTH_AraC"/>
</dbReference>
<keyword evidence="2" id="KW-0808">Transferase</keyword>
<evidence type="ECO:0000313" key="8">
    <source>
        <dbReference type="Proteomes" id="UP000053841"/>
    </source>
</evidence>
<dbReference type="InterPro" id="IPR009057">
    <property type="entry name" value="Homeodomain-like_sf"/>
</dbReference>
<dbReference type="GO" id="GO:0003700">
    <property type="term" value="F:DNA-binding transcription factor activity"/>
    <property type="evidence" value="ECO:0007669"/>
    <property type="project" value="InterPro"/>
</dbReference>
<dbReference type="PROSITE" id="PS01124">
    <property type="entry name" value="HTH_ARAC_FAMILY_2"/>
    <property type="match status" value="1"/>
</dbReference>
<keyword evidence="8" id="KW-1185">Reference proteome</keyword>
<evidence type="ECO:0000256" key="5">
    <source>
        <dbReference type="ARBA" id="ARBA00023163"/>
    </source>
</evidence>
<dbReference type="Gene3D" id="3.40.10.10">
    <property type="entry name" value="DNA Methylphosphotriester Repair Domain"/>
    <property type="match status" value="1"/>
</dbReference>
<keyword evidence="4" id="KW-0010">Activator</keyword>
<dbReference type="GO" id="GO:0043565">
    <property type="term" value="F:sequence-specific DNA binding"/>
    <property type="evidence" value="ECO:0007669"/>
    <property type="project" value="InterPro"/>
</dbReference>
<comment type="cofactor">
    <cofactor evidence="1">
        <name>Zn(2+)</name>
        <dbReference type="ChEBI" id="CHEBI:29105"/>
    </cofactor>
</comment>
<dbReference type="AlphaFoldDB" id="W6XTG5"/>
<organism evidence="7 8">
    <name type="scientific">Cochliobolus carbonum (strain 26-R-13)</name>
    <name type="common">Maize leaf spot fungus</name>
    <name type="synonym">Bipolaris zeicola</name>
    <dbReference type="NCBI Taxonomy" id="930089"/>
    <lineage>
        <taxon>Eukaryota</taxon>
        <taxon>Fungi</taxon>
        <taxon>Dikarya</taxon>
        <taxon>Ascomycota</taxon>
        <taxon>Pezizomycotina</taxon>
        <taxon>Dothideomycetes</taxon>
        <taxon>Pleosporomycetidae</taxon>
        <taxon>Pleosporales</taxon>
        <taxon>Pleosporineae</taxon>
        <taxon>Pleosporaceae</taxon>
        <taxon>Bipolaris</taxon>
    </lineage>
</organism>
<dbReference type="EMBL" id="KI964683">
    <property type="protein sequence ID" value="EUC30897.1"/>
    <property type="molecule type" value="Genomic_DNA"/>
</dbReference>
<evidence type="ECO:0000313" key="7">
    <source>
        <dbReference type="EMBL" id="EUC30897.1"/>
    </source>
</evidence>